<dbReference type="Pfam" id="PF00072">
    <property type="entry name" value="Response_reg"/>
    <property type="match status" value="1"/>
</dbReference>
<feature type="domain" description="Response regulatory" evidence="8">
    <location>
        <begin position="536"/>
        <end position="652"/>
    </location>
</feature>
<dbReference type="CDD" id="cd00130">
    <property type="entry name" value="PAS"/>
    <property type="match status" value="2"/>
</dbReference>
<evidence type="ECO:0000256" key="2">
    <source>
        <dbReference type="ARBA" id="ARBA00012438"/>
    </source>
</evidence>
<keyword evidence="3 6" id="KW-0597">Phosphoprotein</keyword>
<evidence type="ECO:0000259" key="7">
    <source>
        <dbReference type="PROSITE" id="PS50109"/>
    </source>
</evidence>
<dbReference type="SMART" id="SM00387">
    <property type="entry name" value="HATPase_c"/>
    <property type="match status" value="1"/>
</dbReference>
<comment type="caution">
    <text evidence="10">The sequence shown here is derived from an EMBL/GenBank/DDBJ whole genome shotgun (WGS) entry which is preliminary data.</text>
</comment>
<dbReference type="Gene3D" id="1.10.287.130">
    <property type="match status" value="1"/>
</dbReference>
<dbReference type="PANTHER" id="PTHR43304:SF1">
    <property type="entry name" value="PAC DOMAIN-CONTAINING PROTEIN"/>
    <property type="match status" value="1"/>
</dbReference>
<dbReference type="InterPro" id="IPR005467">
    <property type="entry name" value="His_kinase_dom"/>
</dbReference>
<dbReference type="PANTHER" id="PTHR43304">
    <property type="entry name" value="PHYTOCHROME-LIKE PROTEIN CPH1"/>
    <property type="match status" value="1"/>
</dbReference>
<dbReference type="Proteomes" id="UP000587760">
    <property type="component" value="Unassembled WGS sequence"/>
</dbReference>
<feature type="domain" description="PAC" evidence="9">
    <location>
        <begin position="222"/>
        <end position="273"/>
    </location>
</feature>
<comment type="catalytic activity">
    <reaction evidence="1">
        <text>ATP + protein L-histidine = ADP + protein N-phospho-L-histidine.</text>
        <dbReference type="EC" id="2.7.13.3"/>
    </reaction>
</comment>
<dbReference type="InterPro" id="IPR001789">
    <property type="entry name" value="Sig_transdc_resp-reg_receiver"/>
</dbReference>
<evidence type="ECO:0000259" key="8">
    <source>
        <dbReference type="PROSITE" id="PS50110"/>
    </source>
</evidence>
<dbReference type="SUPFAM" id="SSF55785">
    <property type="entry name" value="PYP-like sensor domain (PAS domain)"/>
    <property type="match status" value="2"/>
</dbReference>
<dbReference type="InterPro" id="IPR035965">
    <property type="entry name" value="PAS-like_dom_sf"/>
</dbReference>
<dbReference type="Gene3D" id="3.30.565.10">
    <property type="entry name" value="Histidine kinase-like ATPase, C-terminal domain"/>
    <property type="match status" value="1"/>
</dbReference>
<dbReference type="PROSITE" id="PS50110">
    <property type="entry name" value="RESPONSE_REGULATORY"/>
    <property type="match status" value="1"/>
</dbReference>
<evidence type="ECO:0000313" key="10">
    <source>
        <dbReference type="EMBL" id="MBB6479952.1"/>
    </source>
</evidence>
<dbReference type="Pfam" id="PF00512">
    <property type="entry name" value="HisKA"/>
    <property type="match status" value="1"/>
</dbReference>
<dbReference type="InterPro" id="IPR011006">
    <property type="entry name" value="CheY-like_superfamily"/>
</dbReference>
<dbReference type="InterPro" id="IPR004358">
    <property type="entry name" value="Sig_transdc_His_kin-like_C"/>
</dbReference>
<dbReference type="Gene3D" id="2.10.70.100">
    <property type="match status" value="1"/>
</dbReference>
<evidence type="ECO:0000256" key="5">
    <source>
        <dbReference type="ARBA" id="ARBA00022777"/>
    </source>
</evidence>
<dbReference type="SUPFAM" id="SSF47384">
    <property type="entry name" value="Homodimeric domain of signal transducing histidine kinase"/>
    <property type="match status" value="1"/>
</dbReference>
<evidence type="ECO:0000256" key="4">
    <source>
        <dbReference type="ARBA" id="ARBA00022679"/>
    </source>
</evidence>
<dbReference type="PROSITE" id="PS50113">
    <property type="entry name" value="PAC"/>
    <property type="match status" value="2"/>
</dbReference>
<dbReference type="InterPro" id="IPR003594">
    <property type="entry name" value="HATPase_dom"/>
</dbReference>
<evidence type="ECO:0000313" key="11">
    <source>
        <dbReference type="Proteomes" id="UP000587760"/>
    </source>
</evidence>
<dbReference type="EC" id="2.7.13.3" evidence="2"/>
<dbReference type="SMART" id="SM00388">
    <property type="entry name" value="HisKA"/>
    <property type="match status" value="1"/>
</dbReference>
<evidence type="ECO:0000256" key="3">
    <source>
        <dbReference type="ARBA" id="ARBA00022553"/>
    </source>
</evidence>
<accession>A0A841RC21</accession>
<dbReference type="InterPro" id="IPR003661">
    <property type="entry name" value="HisK_dim/P_dom"/>
</dbReference>
<dbReference type="RefSeq" id="WP_184745646.1">
    <property type="nucleotide sequence ID" value="NZ_JACHGJ010000002.1"/>
</dbReference>
<dbReference type="InterPro" id="IPR036890">
    <property type="entry name" value="HATPase_C_sf"/>
</dbReference>
<dbReference type="InterPro" id="IPR052162">
    <property type="entry name" value="Sensor_kinase/Photoreceptor"/>
</dbReference>
<feature type="domain" description="Histidine kinase" evidence="7">
    <location>
        <begin position="293"/>
        <end position="518"/>
    </location>
</feature>
<dbReference type="SMART" id="SM00086">
    <property type="entry name" value="PAC"/>
    <property type="match status" value="2"/>
</dbReference>
<evidence type="ECO:0000256" key="1">
    <source>
        <dbReference type="ARBA" id="ARBA00000085"/>
    </source>
</evidence>
<dbReference type="InterPro" id="IPR001610">
    <property type="entry name" value="PAC"/>
</dbReference>
<evidence type="ECO:0000259" key="9">
    <source>
        <dbReference type="PROSITE" id="PS50113"/>
    </source>
</evidence>
<keyword evidence="4" id="KW-0808">Transferase</keyword>
<organism evidence="10 11">
    <name type="scientific">Spirochaeta isovalerica</name>
    <dbReference type="NCBI Taxonomy" id="150"/>
    <lineage>
        <taxon>Bacteria</taxon>
        <taxon>Pseudomonadati</taxon>
        <taxon>Spirochaetota</taxon>
        <taxon>Spirochaetia</taxon>
        <taxon>Spirochaetales</taxon>
        <taxon>Spirochaetaceae</taxon>
        <taxon>Spirochaeta</taxon>
    </lineage>
</organism>
<keyword evidence="5" id="KW-0418">Kinase</keyword>
<reference evidence="10 11" key="1">
    <citation type="submission" date="2020-08" db="EMBL/GenBank/DDBJ databases">
        <title>Genomic Encyclopedia of Type Strains, Phase IV (KMG-IV): sequencing the most valuable type-strain genomes for metagenomic binning, comparative biology and taxonomic classification.</title>
        <authorList>
            <person name="Goeker M."/>
        </authorList>
    </citation>
    <scope>NUCLEOTIDE SEQUENCE [LARGE SCALE GENOMIC DNA]</scope>
    <source>
        <strain evidence="10 11">DSM 2461</strain>
    </source>
</reference>
<dbReference type="InterPro" id="IPR013655">
    <property type="entry name" value="PAS_fold_3"/>
</dbReference>
<dbReference type="GO" id="GO:0000155">
    <property type="term" value="F:phosphorelay sensor kinase activity"/>
    <property type="evidence" value="ECO:0007669"/>
    <property type="project" value="InterPro"/>
</dbReference>
<dbReference type="Pfam" id="PF08447">
    <property type="entry name" value="PAS_3"/>
    <property type="match status" value="2"/>
</dbReference>
<dbReference type="SUPFAM" id="SSF52172">
    <property type="entry name" value="CheY-like"/>
    <property type="match status" value="1"/>
</dbReference>
<sequence length="656" mass="74268">MKEEHYLKKELYSLIATDPSIFDFIQEGSLDGIWYWDLENPENEWMSPRFWTILGYDYNRKSHKPEEWQDIINQDDLKIAISNVEKHLADPDHPYDQIVRYMHCNGSTVWIRCRGIAIRDSQGKPIRMLGAHTDLTTIKASEKSLLENRKLLEETSRIAQIGGWEYYPEGDKFIWTPEVYRIQELDPEIIPSLELGVNMYHPDHRQVISHAVQRALENNESFNLELKIITGAGNERWVEAIGRPIEENGKIIGCRGTIQNVTDRKKIQEENERLTAQINHKSRMDALGQITGGVAHDFNNILTGIMSAANLLKIKGTYFDDKCKSYVELILKASDNAARLISKMLTFSRKDLEEKEILDIGKIINETIEILGNSIDKKITLKTNLTREKSLIWGNYISIENMLMNICINASHAMPNGGTIELSCRRFHADDLYCRTSTFDIIPGDYAQITIEDEGEGIPAENLTKIFDPFFTTKAAGKGTGLGLAAVYGIVTDLHGAITVDSELGKGTVFEILIPVTDSSRSTEKEGQIFKRGKGTILLVDDEEINRITGKDLLESLGYSVITAENGEESLSIFKENIGRIDLVIMDMTMPIMNGAETLEILKNEKPDLKAIIATGHAEYEKLNQIRDLGFNQFVKKPYSLGEMSHKIFSMIEKSP</sequence>
<dbReference type="SUPFAM" id="SSF55874">
    <property type="entry name" value="ATPase domain of HSP90 chaperone/DNA topoisomerase II/histidine kinase"/>
    <property type="match status" value="1"/>
</dbReference>
<keyword evidence="11" id="KW-1185">Reference proteome</keyword>
<dbReference type="PRINTS" id="PR00344">
    <property type="entry name" value="BCTRLSENSOR"/>
</dbReference>
<proteinExistence type="predicted"/>
<name>A0A841RC21_9SPIO</name>
<feature type="modified residue" description="4-aspartylphosphate" evidence="6">
    <location>
        <position position="587"/>
    </location>
</feature>
<dbReference type="SMART" id="SM00448">
    <property type="entry name" value="REC"/>
    <property type="match status" value="1"/>
</dbReference>
<dbReference type="CDD" id="cd00082">
    <property type="entry name" value="HisKA"/>
    <property type="match status" value="1"/>
</dbReference>
<dbReference type="AlphaFoldDB" id="A0A841RC21"/>
<dbReference type="InterPro" id="IPR000700">
    <property type="entry name" value="PAS-assoc_C"/>
</dbReference>
<dbReference type="EMBL" id="JACHGJ010000002">
    <property type="protein sequence ID" value="MBB6479952.1"/>
    <property type="molecule type" value="Genomic_DNA"/>
</dbReference>
<evidence type="ECO:0000256" key="6">
    <source>
        <dbReference type="PROSITE-ProRule" id="PRU00169"/>
    </source>
</evidence>
<dbReference type="PROSITE" id="PS50109">
    <property type="entry name" value="HIS_KIN"/>
    <property type="match status" value="1"/>
</dbReference>
<dbReference type="Pfam" id="PF02518">
    <property type="entry name" value="HATPase_c"/>
    <property type="match status" value="1"/>
</dbReference>
<dbReference type="Gene3D" id="3.40.50.2300">
    <property type="match status" value="1"/>
</dbReference>
<dbReference type="CDD" id="cd17546">
    <property type="entry name" value="REC_hyHK_CKI1_RcsC-like"/>
    <property type="match status" value="1"/>
</dbReference>
<feature type="domain" description="PAC" evidence="9">
    <location>
        <begin position="95"/>
        <end position="147"/>
    </location>
</feature>
<dbReference type="InterPro" id="IPR000014">
    <property type="entry name" value="PAS"/>
</dbReference>
<protein>
    <recommendedName>
        <fullName evidence="2">histidine kinase</fullName>
        <ecNumber evidence="2">2.7.13.3</ecNumber>
    </recommendedName>
</protein>
<gene>
    <name evidence="10" type="ORF">HNR50_001610</name>
</gene>
<dbReference type="Gene3D" id="3.30.450.20">
    <property type="entry name" value="PAS domain"/>
    <property type="match status" value="2"/>
</dbReference>
<dbReference type="InterPro" id="IPR036097">
    <property type="entry name" value="HisK_dim/P_sf"/>
</dbReference>
<dbReference type="NCBIfam" id="TIGR00229">
    <property type="entry name" value="sensory_box"/>
    <property type="match status" value="2"/>
</dbReference>